<evidence type="ECO:0000313" key="3">
    <source>
        <dbReference type="Proteomes" id="UP000712600"/>
    </source>
</evidence>
<reference evidence="2" key="1">
    <citation type="submission" date="2019-12" db="EMBL/GenBank/DDBJ databases">
        <title>Genome sequencing and annotation of Brassica cretica.</title>
        <authorList>
            <person name="Studholme D.J."/>
            <person name="Sarris P."/>
        </authorList>
    </citation>
    <scope>NUCLEOTIDE SEQUENCE</scope>
    <source>
        <strain evidence="2">PFS-109/04</strain>
        <tissue evidence="2">Leaf</tissue>
    </source>
</reference>
<protein>
    <submittedName>
        <fullName evidence="2">Uncharacterized protein</fullName>
    </submittedName>
</protein>
<name>A0A8S9Q3T8_BRACR</name>
<feature type="compositionally biased region" description="Basic and acidic residues" evidence="1">
    <location>
        <begin position="90"/>
        <end position="100"/>
    </location>
</feature>
<accession>A0A8S9Q3T8</accession>
<comment type="caution">
    <text evidence="2">The sequence shown here is derived from an EMBL/GenBank/DDBJ whole genome shotgun (WGS) entry which is preliminary data.</text>
</comment>
<proteinExistence type="predicted"/>
<dbReference type="EMBL" id="QGKX02001347">
    <property type="protein sequence ID" value="KAF3525316.1"/>
    <property type="molecule type" value="Genomic_DNA"/>
</dbReference>
<evidence type="ECO:0000313" key="2">
    <source>
        <dbReference type="EMBL" id="KAF3525316.1"/>
    </source>
</evidence>
<evidence type="ECO:0000256" key="1">
    <source>
        <dbReference type="SAM" id="MobiDB-lite"/>
    </source>
</evidence>
<dbReference type="AlphaFoldDB" id="A0A8S9Q3T8"/>
<feature type="region of interest" description="Disordered" evidence="1">
    <location>
        <begin position="80"/>
        <end position="100"/>
    </location>
</feature>
<sequence length="100" mass="10929">MVRSGVVGSWAVMGWWDLDMNHQGSVGLGLRQGTQDDVLGLVFGQPKGEEEQLGSYFRKGQLGLGFSINKESLAQRMAKNSLGKALPKSYQKDKERETGG</sequence>
<organism evidence="2 3">
    <name type="scientific">Brassica cretica</name>
    <name type="common">Mustard</name>
    <dbReference type="NCBI Taxonomy" id="69181"/>
    <lineage>
        <taxon>Eukaryota</taxon>
        <taxon>Viridiplantae</taxon>
        <taxon>Streptophyta</taxon>
        <taxon>Embryophyta</taxon>
        <taxon>Tracheophyta</taxon>
        <taxon>Spermatophyta</taxon>
        <taxon>Magnoliopsida</taxon>
        <taxon>eudicotyledons</taxon>
        <taxon>Gunneridae</taxon>
        <taxon>Pentapetalae</taxon>
        <taxon>rosids</taxon>
        <taxon>malvids</taxon>
        <taxon>Brassicales</taxon>
        <taxon>Brassicaceae</taxon>
        <taxon>Brassiceae</taxon>
        <taxon>Brassica</taxon>
    </lineage>
</organism>
<dbReference type="Proteomes" id="UP000712600">
    <property type="component" value="Unassembled WGS sequence"/>
</dbReference>
<gene>
    <name evidence="2" type="ORF">F2Q69_00047791</name>
</gene>